<proteinExistence type="predicted"/>
<dbReference type="Proteomes" id="UP001228049">
    <property type="component" value="Unassembled WGS sequence"/>
</dbReference>
<name>A0AAD9CC79_DISEL</name>
<organism evidence="1 2">
    <name type="scientific">Dissostichus eleginoides</name>
    <name type="common">Patagonian toothfish</name>
    <name type="synonym">Dissostichus amissus</name>
    <dbReference type="NCBI Taxonomy" id="100907"/>
    <lineage>
        <taxon>Eukaryota</taxon>
        <taxon>Metazoa</taxon>
        <taxon>Chordata</taxon>
        <taxon>Craniata</taxon>
        <taxon>Vertebrata</taxon>
        <taxon>Euteleostomi</taxon>
        <taxon>Actinopterygii</taxon>
        <taxon>Neopterygii</taxon>
        <taxon>Teleostei</taxon>
        <taxon>Neoteleostei</taxon>
        <taxon>Acanthomorphata</taxon>
        <taxon>Eupercaria</taxon>
        <taxon>Perciformes</taxon>
        <taxon>Notothenioidei</taxon>
        <taxon>Nototheniidae</taxon>
        <taxon>Dissostichus</taxon>
    </lineage>
</organism>
<feature type="non-terminal residue" evidence="1">
    <location>
        <position position="78"/>
    </location>
</feature>
<gene>
    <name evidence="1" type="ORF">KUDE01_017846</name>
</gene>
<evidence type="ECO:0000313" key="1">
    <source>
        <dbReference type="EMBL" id="KAK1898322.1"/>
    </source>
</evidence>
<dbReference type="EMBL" id="JASDAP010000008">
    <property type="protein sequence ID" value="KAK1898322.1"/>
    <property type="molecule type" value="Genomic_DNA"/>
</dbReference>
<reference evidence="1" key="1">
    <citation type="submission" date="2023-04" db="EMBL/GenBank/DDBJ databases">
        <title>Chromosome-level genome of Chaenocephalus aceratus.</title>
        <authorList>
            <person name="Park H."/>
        </authorList>
    </citation>
    <scope>NUCLEOTIDE SEQUENCE</scope>
    <source>
        <strain evidence="1">DE</strain>
        <tissue evidence="1">Muscle</tissue>
    </source>
</reference>
<feature type="non-terminal residue" evidence="1">
    <location>
        <position position="1"/>
    </location>
</feature>
<keyword evidence="2" id="KW-1185">Reference proteome</keyword>
<protein>
    <submittedName>
        <fullName evidence="1">Autophagy-related protein 2</fullName>
    </submittedName>
</protein>
<comment type="caution">
    <text evidence="1">The sequence shown here is derived from an EMBL/GenBank/DDBJ whole genome shotgun (WGS) entry which is preliminary data.</text>
</comment>
<accession>A0AAD9CC79</accession>
<sequence>AEEAVCVCMGERERNLVCLSGIMACLCPSNATGHQRRRQGQRGGVRLRLRRQRLPRIPLPSMILGNVQSLRNKVDELQ</sequence>
<evidence type="ECO:0000313" key="2">
    <source>
        <dbReference type="Proteomes" id="UP001228049"/>
    </source>
</evidence>
<dbReference type="AlphaFoldDB" id="A0AAD9CC79"/>